<dbReference type="GO" id="GO:0016787">
    <property type="term" value="F:hydrolase activity"/>
    <property type="evidence" value="ECO:0007669"/>
    <property type="project" value="UniProtKB-KW"/>
</dbReference>
<keyword evidence="2" id="KW-0479">Metal-binding</keyword>
<accession>A0A1G6LNN2</accession>
<name>A0A1G6LNN2_9PSEU</name>
<evidence type="ECO:0000256" key="1">
    <source>
        <dbReference type="ARBA" id="ARBA00022722"/>
    </source>
</evidence>
<protein>
    <submittedName>
        <fullName evidence="6">Predicted nucleic acid-binding protein, contains PIN domain</fullName>
    </submittedName>
</protein>
<evidence type="ECO:0000313" key="7">
    <source>
        <dbReference type="Proteomes" id="UP000199501"/>
    </source>
</evidence>
<dbReference type="InterPro" id="IPR002716">
    <property type="entry name" value="PIN_dom"/>
</dbReference>
<keyword evidence="4" id="KW-0460">Magnesium</keyword>
<dbReference type="Gene3D" id="3.40.50.1010">
    <property type="entry name" value="5'-nuclease"/>
    <property type="match status" value="1"/>
</dbReference>
<gene>
    <name evidence="6" type="ORF">SAMN05216174_102144</name>
</gene>
<dbReference type="GO" id="GO:0046872">
    <property type="term" value="F:metal ion binding"/>
    <property type="evidence" value="ECO:0007669"/>
    <property type="project" value="UniProtKB-KW"/>
</dbReference>
<feature type="domain" description="PIN" evidence="5">
    <location>
        <begin position="9"/>
        <end position="128"/>
    </location>
</feature>
<evidence type="ECO:0000259" key="5">
    <source>
        <dbReference type="Pfam" id="PF01850"/>
    </source>
</evidence>
<evidence type="ECO:0000256" key="3">
    <source>
        <dbReference type="ARBA" id="ARBA00022801"/>
    </source>
</evidence>
<keyword evidence="3" id="KW-0378">Hydrolase</keyword>
<dbReference type="InterPro" id="IPR029060">
    <property type="entry name" value="PIN-like_dom_sf"/>
</dbReference>
<organism evidence="6 7">
    <name type="scientific">Actinokineospora iranica</name>
    <dbReference type="NCBI Taxonomy" id="1271860"/>
    <lineage>
        <taxon>Bacteria</taxon>
        <taxon>Bacillati</taxon>
        <taxon>Actinomycetota</taxon>
        <taxon>Actinomycetes</taxon>
        <taxon>Pseudonocardiales</taxon>
        <taxon>Pseudonocardiaceae</taxon>
        <taxon>Actinokineospora</taxon>
    </lineage>
</organism>
<keyword evidence="7" id="KW-1185">Reference proteome</keyword>
<dbReference type="AlphaFoldDB" id="A0A1G6LNN2"/>
<proteinExistence type="predicted"/>
<evidence type="ECO:0000313" key="6">
    <source>
        <dbReference type="EMBL" id="SDC44316.1"/>
    </source>
</evidence>
<keyword evidence="1" id="KW-0540">Nuclease</keyword>
<dbReference type="EMBL" id="FMZZ01000002">
    <property type="protein sequence ID" value="SDC44316.1"/>
    <property type="molecule type" value="Genomic_DNA"/>
</dbReference>
<dbReference type="Proteomes" id="UP000199501">
    <property type="component" value="Unassembled WGS sequence"/>
</dbReference>
<dbReference type="OrthoDB" id="1525146at2"/>
<reference evidence="7" key="1">
    <citation type="submission" date="2016-10" db="EMBL/GenBank/DDBJ databases">
        <authorList>
            <person name="Varghese N."/>
            <person name="Submissions S."/>
        </authorList>
    </citation>
    <scope>NUCLEOTIDE SEQUENCE [LARGE SCALE GENOMIC DNA]</scope>
    <source>
        <strain evidence="7">IBRC-M 10403</strain>
    </source>
</reference>
<sequence length="144" mass="15601">MRPGCRAPYLDSSALLKRIIEEAESGPLRAALRDHIEDNAVLLSSRLASIEVSRAIRVRFDLGYADAADFVDDAMSGVAEQPVGDEVVSLSQRLNPNRLRSLDAIHVAAAMLLDVDLLITYDDRMADAGQRNGLRCAAPGVQRG</sequence>
<dbReference type="GO" id="GO:0004518">
    <property type="term" value="F:nuclease activity"/>
    <property type="evidence" value="ECO:0007669"/>
    <property type="project" value="UniProtKB-KW"/>
</dbReference>
<evidence type="ECO:0000256" key="2">
    <source>
        <dbReference type="ARBA" id="ARBA00022723"/>
    </source>
</evidence>
<dbReference type="CDD" id="cd09874">
    <property type="entry name" value="PIN_MT3492-like"/>
    <property type="match status" value="1"/>
</dbReference>
<dbReference type="Pfam" id="PF01850">
    <property type="entry name" value="PIN"/>
    <property type="match status" value="1"/>
</dbReference>
<evidence type="ECO:0000256" key="4">
    <source>
        <dbReference type="ARBA" id="ARBA00022842"/>
    </source>
</evidence>
<dbReference type="STRING" id="1271860.SAMN05216174_102144"/>
<dbReference type="SUPFAM" id="SSF88723">
    <property type="entry name" value="PIN domain-like"/>
    <property type="match status" value="1"/>
</dbReference>
<dbReference type="RefSeq" id="WP_091448935.1">
    <property type="nucleotide sequence ID" value="NZ_FMZZ01000002.1"/>
</dbReference>